<dbReference type="InterPro" id="IPR041679">
    <property type="entry name" value="DNA2/NAM7-like_C"/>
</dbReference>
<sequence length="143" mass="16318">MVSERWMPRATQSVRDMAEGSGKLKNKAKVFQRVFLQFSWQAITLPHQCFEILSYPLEFLDVKIGIITPYQGQVDVLRTCFAREFGSKEVEEMQISTVDAFQGREVDILLLSTVRASTSGSIGFLSDVRRMNVALTRPKLREL</sequence>
<accession>A0A8S9KI83</accession>
<proteinExistence type="predicted"/>
<dbReference type="PANTHER" id="PTHR10887:SF495">
    <property type="entry name" value="HELICASE SENATAXIN ISOFORM X1-RELATED"/>
    <property type="match status" value="1"/>
</dbReference>
<name>A0A8S9KI83_BRACR</name>
<evidence type="ECO:0000313" key="2">
    <source>
        <dbReference type="EMBL" id="KAF2593601.1"/>
    </source>
</evidence>
<dbReference type="SUPFAM" id="SSF52540">
    <property type="entry name" value="P-loop containing nucleoside triphosphate hydrolases"/>
    <property type="match status" value="1"/>
</dbReference>
<dbReference type="EMBL" id="QGKY02000164">
    <property type="protein sequence ID" value="KAF2593601.1"/>
    <property type="molecule type" value="Genomic_DNA"/>
</dbReference>
<organism evidence="2">
    <name type="scientific">Brassica cretica</name>
    <name type="common">Mustard</name>
    <dbReference type="NCBI Taxonomy" id="69181"/>
    <lineage>
        <taxon>Eukaryota</taxon>
        <taxon>Viridiplantae</taxon>
        <taxon>Streptophyta</taxon>
        <taxon>Embryophyta</taxon>
        <taxon>Tracheophyta</taxon>
        <taxon>Spermatophyta</taxon>
        <taxon>Magnoliopsida</taxon>
        <taxon>eudicotyledons</taxon>
        <taxon>Gunneridae</taxon>
        <taxon>Pentapetalae</taxon>
        <taxon>rosids</taxon>
        <taxon>malvids</taxon>
        <taxon>Brassicales</taxon>
        <taxon>Brassicaceae</taxon>
        <taxon>Brassiceae</taxon>
        <taxon>Brassica</taxon>
    </lineage>
</organism>
<dbReference type="InterPro" id="IPR045055">
    <property type="entry name" value="DNA2/NAM7-like"/>
</dbReference>
<protein>
    <recommendedName>
        <fullName evidence="1">DNA2/NAM7 helicase-like C-terminal domain-containing protein</fullName>
    </recommendedName>
</protein>
<dbReference type="InterPro" id="IPR027417">
    <property type="entry name" value="P-loop_NTPase"/>
</dbReference>
<comment type="caution">
    <text evidence="2">The sequence shown here is derived from an EMBL/GenBank/DDBJ whole genome shotgun (WGS) entry which is preliminary data.</text>
</comment>
<dbReference type="Gene3D" id="3.40.50.300">
    <property type="entry name" value="P-loop containing nucleotide triphosphate hydrolases"/>
    <property type="match status" value="1"/>
</dbReference>
<dbReference type="Pfam" id="PF13087">
    <property type="entry name" value="AAA_12"/>
    <property type="match status" value="1"/>
</dbReference>
<dbReference type="AlphaFoldDB" id="A0A8S9KI83"/>
<dbReference type="CDD" id="cd18808">
    <property type="entry name" value="SF1_C_Upf1"/>
    <property type="match status" value="1"/>
</dbReference>
<evidence type="ECO:0000259" key="1">
    <source>
        <dbReference type="Pfam" id="PF13087"/>
    </source>
</evidence>
<dbReference type="InterPro" id="IPR047187">
    <property type="entry name" value="SF1_C_Upf1"/>
</dbReference>
<dbReference type="PANTHER" id="PTHR10887">
    <property type="entry name" value="DNA2/NAM7 HELICASE FAMILY"/>
    <property type="match status" value="1"/>
</dbReference>
<reference evidence="2" key="1">
    <citation type="submission" date="2019-12" db="EMBL/GenBank/DDBJ databases">
        <title>Genome sequencing and annotation of Brassica cretica.</title>
        <authorList>
            <person name="Studholme D.J."/>
            <person name="Sarris P.F."/>
        </authorList>
    </citation>
    <scope>NUCLEOTIDE SEQUENCE</scope>
    <source>
        <strain evidence="2">PFS-102/07</strain>
        <tissue evidence="2">Leaf</tissue>
    </source>
</reference>
<feature type="domain" description="DNA2/NAM7 helicase-like C-terminal" evidence="1">
    <location>
        <begin position="62"/>
        <end position="139"/>
    </location>
</feature>
<gene>
    <name evidence="2" type="ORF">F2Q70_00043012</name>
</gene>